<name>A0A9Q1EPE7_SYNKA</name>
<protein>
    <submittedName>
        <fullName evidence="2">Uncharacterized protein</fullName>
    </submittedName>
</protein>
<accession>A0A9Q1EPE7</accession>
<evidence type="ECO:0000313" key="2">
    <source>
        <dbReference type="EMBL" id="KAJ8342483.1"/>
    </source>
</evidence>
<gene>
    <name evidence="2" type="ORF">SKAU_G00324110</name>
</gene>
<organism evidence="2 3">
    <name type="scientific">Synaphobranchus kaupii</name>
    <name type="common">Kaup's arrowtooth eel</name>
    <dbReference type="NCBI Taxonomy" id="118154"/>
    <lineage>
        <taxon>Eukaryota</taxon>
        <taxon>Metazoa</taxon>
        <taxon>Chordata</taxon>
        <taxon>Craniata</taxon>
        <taxon>Vertebrata</taxon>
        <taxon>Euteleostomi</taxon>
        <taxon>Actinopterygii</taxon>
        <taxon>Neopterygii</taxon>
        <taxon>Teleostei</taxon>
        <taxon>Anguilliformes</taxon>
        <taxon>Synaphobranchidae</taxon>
        <taxon>Synaphobranchus</taxon>
    </lineage>
</organism>
<evidence type="ECO:0000256" key="1">
    <source>
        <dbReference type="SAM" id="MobiDB-lite"/>
    </source>
</evidence>
<feature type="region of interest" description="Disordered" evidence="1">
    <location>
        <begin position="54"/>
        <end position="76"/>
    </location>
</feature>
<evidence type="ECO:0000313" key="3">
    <source>
        <dbReference type="Proteomes" id="UP001152622"/>
    </source>
</evidence>
<keyword evidence="3" id="KW-1185">Reference proteome</keyword>
<reference evidence="2" key="1">
    <citation type="journal article" date="2023" name="Science">
        <title>Genome structures resolve the early diversification of teleost fishes.</title>
        <authorList>
            <person name="Parey E."/>
            <person name="Louis A."/>
            <person name="Montfort J."/>
            <person name="Bouchez O."/>
            <person name="Roques C."/>
            <person name="Iampietro C."/>
            <person name="Lluch J."/>
            <person name="Castinel A."/>
            <person name="Donnadieu C."/>
            <person name="Desvignes T."/>
            <person name="Floi Bucao C."/>
            <person name="Jouanno E."/>
            <person name="Wen M."/>
            <person name="Mejri S."/>
            <person name="Dirks R."/>
            <person name="Jansen H."/>
            <person name="Henkel C."/>
            <person name="Chen W.J."/>
            <person name="Zahm M."/>
            <person name="Cabau C."/>
            <person name="Klopp C."/>
            <person name="Thompson A.W."/>
            <person name="Robinson-Rechavi M."/>
            <person name="Braasch I."/>
            <person name="Lecointre G."/>
            <person name="Bobe J."/>
            <person name="Postlethwait J.H."/>
            <person name="Berthelot C."/>
            <person name="Roest Crollius H."/>
            <person name="Guiguen Y."/>
        </authorList>
    </citation>
    <scope>NUCLEOTIDE SEQUENCE</scope>
    <source>
        <strain evidence="2">WJC10195</strain>
    </source>
</reference>
<dbReference type="AlphaFoldDB" id="A0A9Q1EPE7"/>
<dbReference type="EMBL" id="JAINUF010000014">
    <property type="protein sequence ID" value="KAJ8342483.1"/>
    <property type="molecule type" value="Genomic_DNA"/>
</dbReference>
<sequence length="125" mass="12855">MPSRKGLCESRFRGPGRPLSALDLGLSGNARVTCFGKICKVIIAPDCAIKRGGLNDGDTNRAGLNDGDTNRAPLGPEEVSFPAVAATLASVPWAGWDFPADSSGGRMAAAALVSRVGLGDECLLL</sequence>
<proteinExistence type="predicted"/>
<dbReference type="Proteomes" id="UP001152622">
    <property type="component" value="Chromosome 14"/>
</dbReference>
<comment type="caution">
    <text evidence="2">The sequence shown here is derived from an EMBL/GenBank/DDBJ whole genome shotgun (WGS) entry which is preliminary data.</text>
</comment>